<keyword evidence="3" id="KW-1185">Reference proteome</keyword>
<dbReference type="SUPFAM" id="SSF56112">
    <property type="entry name" value="Protein kinase-like (PK-like)"/>
    <property type="match status" value="1"/>
</dbReference>
<evidence type="ECO:0000313" key="2">
    <source>
        <dbReference type="EMBL" id="RCN44408.1"/>
    </source>
</evidence>
<dbReference type="AlphaFoldDB" id="A0A368GL64"/>
<gene>
    <name evidence="2" type="ORF">ANCCAN_09622</name>
</gene>
<dbReference type="InterPro" id="IPR011009">
    <property type="entry name" value="Kinase-like_dom_sf"/>
</dbReference>
<dbReference type="Proteomes" id="UP000252519">
    <property type="component" value="Unassembled WGS sequence"/>
</dbReference>
<dbReference type="Gene3D" id="1.10.510.10">
    <property type="entry name" value="Transferase(Phosphotransferase) domain 1"/>
    <property type="match status" value="1"/>
</dbReference>
<dbReference type="GO" id="GO:0004672">
    <property type="term" value="F:protein kinase activity"/>
    <property type="evidence" value="ECO:0007669"/>
    <property type="project" value="InterPro"/>
</dbReference>
<evidence type="ECO:0000313" key="3">
    <source>
        <dbReference type="Proteomes" id="UP000252519"/>
    </source>
</evidence>
<feature type="domain" description="Protein kinase" evidence="1">
    <location>
        <begin position="41"/>
        <end position="243"/>
    </location>
</feature>
<name>A0A368GL64_ANCCA</name>
<sequence length="243" mass="28561">MNSRFKRNEQHKECLSSLLLSWIRKRIGGDDPIRIRSLANYMEIQSLGKGRFGEAHSVNIKRQKFTQMCMANRSEHILLTQRPLEQDQNRIYARTNATADFPHSFQVVKFLNTSEMVHVTVKRVKMEMFDHWSQSDFRVSHRLERFIEEFRHLHRISLANDRISNFLGLYADSRQLLIFTEYLPNGSLKDKIMNNNINENAAIHYFNDVSCFSTSFTDVLVTRIVFCSSTFIGTNNQYEIILN</sequence>
<dbReference type="EMBL" id="JOJR01000130">
    <property type="protein sequence ID" value="RCN44408.1"/>
    <property type="molecule type" value="Genomic_DNA"/>
</dbReference>
<organism evidence="2 3">
    <name type="scientific">Ancylostoma caninum</name>
    <name type="common">Dog hookworm</name>
    <dbReference type="NCBI Taxonomy" id="29170"/>
    <lineage>
        <taxon>Eukaryota</taxon>
        <taxon>Metazoa</taxon>
        <taxon>Ecdysozoa</taxon>
        <taxon>Nematoda</taxon>
        <taxon>Chromadorea</taxon>
        <taxon>Rhabditida</taxon>
        <taxon>Rhabditina</taxon>
        <taxon>Rhabditomorpha</taxon>
        <taxon>Strongyloidea</taxon>
        <taxon>Ancylostomatidae</taxon>
        <taxon>Ancylostomatinae</taxon>
        <taxon>Ancylostoma</taxon>
    </lineage>
</organism>
<dbReference type="OrthoDB" id="5816437at2759"/>
<protein>
    <recommendedName>
        <fullName evidence="1">Protein kinase domain-containing protein</fullName>
    </recommendedName>
</protein>
<comment type="caution">
    <text evidence="2">The sequence shown here is derived from an EMBL/GenBank/DDBJ whole genome shotgun (WGS) entry which is preliminary data.</text>
</comment>
<reference evidence="2 3" key="1">
    <citation type="submission" date="2014-10" db="EMBL/GenBank/DDBJ databases">
        <title>Draft genome of the hookworm Ancylostoma caninum.</title>
        <authorList>
            <person name="Mitreva M."/>
        </authorList>
    </citation>
    <scope>NUCLEOTIDE SEQUENCE [LARGE SCALE GENOMIC DNA]</scope>
    <source>
        <strain evidence="2 3">Baltimore</strain>
    </source>
</reference>
<dbReference type="InterPro" id="IPR000719">
    <property type="entry name" value="Prot_kinase_dom"/>
</dbReference>
<proteinExistence type="predicted"/>
<dbReference type="GO" id="GO:0005524">
    <property type="term" value="F:ATP binding"/>
    <property type="evidence" value="ECO:0007669"/>
    <property type="project" value="InterPro"/>
</dbReference>
<evidence type="ECO:0000259" key="1">
    <source>
        <dbReference type="PROSITE" id="PS50011"/>
    </source>
</evidence>
<dbReference type="PROSITE" id="PS50011">
    <property type="entry name" value="PROTEIN_KINASE_DOM"/>
    <property type="match status" value="1"/>
</dbReference>
<dbReference type="STRING" id="29170.A0A368GL64"/>
<accession>A0A368GL64</accession>